<accession>A0A0K9H039</accession>
<feature type="transmembrane region" description="Helical" evidence="1">
    <location>
        <begin position="17"/>
        <end position="35"/>
    </location>
</feature>
<feature type="transmembrane region" description="Helical" evidence="1">
    <location>
        <begin position="94"/>
        <end position="115"/>
    </location>
</feature>
<gene>
    <name evidence="2" type="ORF">AC625_13050</name>
</gene>
<dbReference type="PATRIC" id="fig|1679170.3.peg.2977"/>
<reference evidence="3" key="1">
    <citation type="submission" date="2015-07" db="EMBL/GenBank/DDBJ databases">
        <title>Genome sequencing project for genomic taxonomy and phylogenomics of Bacillus-like bacteria.</title>
        <authorList>
            <person name="Liu B."/>
            <person name="Wang J."/>
            <person name="Zhu Y."/>
            <person name="Liu G."/>
            <person name="Chen Q."/>
            <person name="Chen Z."/>
            <person name="Lan J."/>
            <person name="Che J."/>
            <person name="Ge C."/>
            <person name="Shi H."/>
            <person name="Pan Z."/>
            <person name="Liu X."/>
        </authorList>
    </citation>
    <scope>NUCLEOTIDE SEQUENCE [LARGE SCALE GENOMIC DNA]</scope>
    <source>
        <strain evidence="3">FJAT-27997</strain>
    </source>
</reference>
<evidence type="ECO:0000256" key="1">
    <source>
        <dbReference type="SAM" id="Phobius"/>
    </source>
</evidence>
<comment type="caution">
    <text evidence="2">The sequence shown here is derived from an EMBL/GenBank/DDBJ whole genome shotgun (WGS) entry which is preliminary data.</text>
</comment>
<feature type="transmembrane region" description="Helical" evidence="1">
    <location>
        <begin position="144"/>
        <end position="165"/>
    </location>
</feature>
<organism evidence="2 3">
    <name type="scientific">Peribacillus loiseleuriae</name>
    <dbReference type="NCBI Taxonomy" id="1679170"/>
    <lineage>
        <taxon>Bacteria</taxon>
        <taxon>Bacillati</taxon>
        <taxon>Bacillota</taxon>
        <taxon>Bacilli</taxon>
        <taxon>Bacillales</taxon>
        <taxon>Bacillaceae</taxon>
        <taxon>Peribacillus</taxon>
    </lineage>
</organism>
<dbReference type="AlphaFoldDB" id="A0A0K9H039"/>
<sequence length="202" mass="23869">MSIIFIMLVNYLTSSQYPWFIYPSILLLLWPIGLYSRKSGNYKLLSIICSTFIIGIIIAENFIYSPNYAWSLYAIYPILWWPILVLLGKKAKMIRVAIIGSLSIILYYSILNGFFSPGYLWSIYPSFVVLWWPLSLFHARKKTYYKFSIHASILLITFFICINIISTPHTIWAVYPIFCVLWWPLSMYYFVYKRNVESNLKL</sequence>
<feature type="transmembrane region" description="Helical" evidence="1">
    <location>
        <begin position="171"/>
        <end position="192"/>
    </location>
</feature>
<dbReference type="Proteomes" id="UP000037146">
    <property type="component" value="Unassembled WGS sequence"/>
</dbReference>
<dbReference type="EMBL" id="LFZW01000001">
    <property type="protein sequence ID" value="KMY52339.1"/>
    <property type="molecule type" value="Genomic_DNA"/>
</dbReference>
<feature type="transmembrane region" description="Helical" evidence="1">
    <location>
        <begin position="42"/>
        <end position="64"/>
    </location>
</feature>
<protein>
    <submittedName>
        <fullName evidence="2">Uncharacterized protein</fullName>
    </submittedName>
</protein>
<proteinExistence type="predicted"/>
<feature type="transmembrane region" description="Helical" evidence="1">
    <location>
        <begin position="121"/>
        <end position="137"/>
    </location>
</feature>
<name>A0A0K9H039_9BACI</name>
<dbReference type="OrthoDB" id="2360867at2"/>
<dbReference type="STRING" id="1679170.AC625_13050"/>
<keyword evidence="3" id="KW-1185">Reference proteome</keyword>
<evidence type="ECO:0000313" key="3">
    <source>
        <dbReference type="Proteomes" id="UP000037146"/>
    </source>
</evidence>
<keyword evidence="1" id="KW-0472">Membrane</keyword>
<keyword evidence="1" id="KW-0812">Transmembrane</keyword>
<feature type="transmembrane region" description="Helical" evidence="1">
    <location>
        <begin position="70"/>
        <end position="87"/>
    </location>
</feature>
<evidence type="ECO:0000313" key="2">
    <source>
        <dbReference type="EMBL" id="KMY52339.1"/>
    </source>
</evidence>
<keyword evidence="1" id="KW-1133">Transmembrane helix</keyword>